<evidence type="ECO:0000256" key="1">
    <source>
        <dbReference type="ARBA" id="ARBA00004651"/>
    </source>
</evidence>
<accession>A0A538T7Q9</accession>
<evidence type="ECO:0000256" key="2">
    <source>
        <dbReference type="ARBA" id="ARBA00022448"/>
    </source>
</evidence>
<gene>
    <name evidence="11" type="ORF">E6K76_04020</name>
</gene>
<dbReference type="GO" id="GO:0015808">
    <property type="term" value="P:L-alanine transport"/>
    <property type="evidence" value="ECO:0007669"/>
    <property type="project" value="TreeGrafter"/>
</dbReference>
<evidence type="ECO:0000256" key="7">
    <source>
        <dbReference type="ARBA" id="ARBA00022989"/>
    </source>
</evidence>
<dbReference type="PANTHER" id="PTHR11795">
    <property type="entry name" value="BRANCHED-CHAIN AMINO ACID TRANSPORT SYSTEM PERMEASE PROTEIN LIVH"/>
    <property type="match status" value="1"/>
</dbReference>
<keyword evidence="5 10" id="KW-0812">Transmembrane</keyword>
<dbReference type="Pfam" id="PF02653">
    <property type="entry name" value="BPD_transp_2"/>
    <property type="match status" value="1"/>
</dbReference>
<feature type="transmembrane region" description="Helical" evidence="10">
    <location>
        <begin position="42"/>
        <end position="63"/>
    </location>
</feature>
<dbReference type="EMBL" id="VBOW01000020">
    <property type="protein sequence ID" value="TMQ59665.1"/>
    <property type="molecule type" value="Genomic_DNA"/>
</dbReference>
<dbReference type="Gene3D" id="1.10.3470.10">
    <property type="entry name" value="ABC transporter involved in vitamin B12 uptake, BtuC"/>
    <property type="match status" value="1"/>
</dbReference>
<keyword evidence="3" id="KW-1003">Cell membrane</keyword>
<dbReference type="GO" id="GO:0042941">
    <property type="term" value="P:D-alanine transmembrane transport"/>
    <property type="evidence" value="ECO:0007669"/>
    <property type="project" value="TreeGrafter"/>
</dbReference>
<dbReference type="GO" id="GO:1903806">
    <property type="term" value="P:L-isoleucine import across plasma membrane"/>
    <property type="evidence" value="ECO:0007669"/>
    <property type="project" value="TreeGrafter"/>
</dbReference>
<dbReference type="InterPro" id="IPR037294">
    <property type="entry name" value="ABC_BtuC-like"/>
</dbReference>
<keyword evidence="6" id="KW-0029">Amino-acid transport</keyword>
<proteinExistence type="inferred from homology"/>
<dbReference type="CDD" id="cd06582">
    <property type="entry name" value="TM_PBP1_LivH_like"/>
    <property type="match status" value="1"/>
</dbReference>
<dbReference type="InterPro" id="IPR001851">
    <property type="entry name" value="ABC_transp_permease"/>
</dbReference>
<dbReference type="PANTHER" id="PTHR11795:SF371">
    <property type="entry name" value="HIGH-AFFINITY BRANCHED-CHAIN AMINO ACID TRANSPORT SYSTEM PERMEASE PROTEIN LIVH"/>
    <property type="match status" value="1"/>
</dbReference>
<comment type="caution">
    <text evidence="11">The sequence shown here is derived from an EMBL/GenBank/DDBJ whole genome shotgun (WGS) entry which is preliminary data.</text>
</comment>
<feature type="transmembrane region" description="Helical" evidence="10">
    <location>
        <begin position="69"/>
        <end position="92"/>
    </location>
</feature>
<feature type="transmembrane region" description="Helical" evidence="10">
    <location>
        <begin position="12"/>
        <end position="35"/>
    </location>
</feature>
<name>A0A538T7Q9_UNCEI</name>
<evidence type="ECO:0000256" key="10">
    <source>
        <dbReference type="SAM" id="Phobius"/>
    </source>
</evidence>
<dbReference type="InterPro" id="IPR052157">
    <property type="entry name" value="BCAA_transport_permease"/>
</dbReference>
<dbReference type="GO" id="GO:0015188">
    <property type="term" value="F:L-isoleucine transmembrane transporter activity"/>
    <property type="evidence" value="ECO:0007669"/>
    <property type="project" value="TreeGrafter"/>
</dbReference>
<evidence type="ECO:0000313" key="11">
    <source>
        <dbReference type="EMBL" id="TMQ59665.1"/>
    </source>
</evidence>
<keyword evidence="8 10" id="KW-0472">Membrane</keyword>
<keyword evidence="7 10" id="KW-1133">Transmembrane helix</keyword>
<feature type="transmembrane region" description="Helical" evidence="10">
    <location>
        <begin position="151"/>
        <end position="169"/>
    </location>
</feature>
<comment type="subcellular location">
    <subcellularLocation>
        <location evidence="1">Cell membrane</location>
        <topology evidence="1">Multi-pass membrane protein</topology>
    </subcellularLocation>
</comment>
<dbReference type="Proteomes" id="UP000316852">
    <property type="component" value="Unassembled WGS sequence"/>
</dbReference>
<evidence type="ECO:0000256" key="8">
    <source>
        <dbReference type="ARBA" id="ARBA00023136"/>
    </source>
</evidence>
<evidence type="ECO:0000256" key="4">
    <source>
        <dbReference type="ARBA" id="ARBA00022519"/>
    </source>
</evidence>
<protein>
    <submittedName>
        <fullName evidence="11">Branched-chain amino acid ABC transporter permease</fullName>
    </submittedName>
</protein>
<sequence>MQEFFQQLANGVAWGSIYALIALGYTMVYGILRLINFAHGDVYMVGAFAAYFLARALGVGTVVSASPLVAAAVLLGSMAACAGLGVLIELFAYRPVRRSSRLTALITAIGVSLFLENAGIRFFGADPKFFPQVIAPRTIALAEGVIVTNHQIMVVLVSVLLMVALTLFIQRTRTGKAMRAVSFNRDAASLMGIPVDRIITITFAIGSALAAAAGFLVGLTNPKIEPLMGIMPGVKAFVAAVLGGIGSIPGAMIGGLVMGISEYLVVGYLSSSYRDAIAFVILIIVLLIKPTGLLGRNVAEKV</sequence>
<keyword evidence="4" id="KW-0997">Cell inner membrane</keyword>
<feature type="transmembrane region" description="Helical" evidence="10">
    <location>
        <begin position="237"/>
        <end position="264"/>
    </location>
</feature>
<evidence type="ECO:0000256" key="6">
    <source>
        <dbReference type="ARBA" id="ARBA00022970"/>
    </source>
</evidence>
<evidence type="ECO:0000256" key="5">
    <source>
        <dbReference type="ARBA" id="ARBA00022692"/>
    </source>
</evidence>
<organism evidence="11 12">
    <name type="scientific">Eiseniibacteriota bacterium</name>
    <dbReference type="NCBI Taxonomy" id="2212470"/>
    <lineage>
        <taxon>Bacteria</taxon>
        <taxon>Candidatus Eiseniibacteriota</taxon>
    </lineage>
</organism>
<feature type="transmembrane region" description="Helical" evidence="10">
    <location>
        <begin position="104"/>
        <end position="123"/>
    </location>
</feature>
<reference evidence="11 12" key="1">
    <citation type="journal article" date="2019" name="Nat. Microbiol.">
        <title>Mediterranean grassland soil C-N compound turnover is dependent on rainfall and depth, and is mediated by genomically divergent microorganisms.</title>
        <authorList>
            <person name="Diamond S."/>
            <person name="Andeer P.F."/>
            <person name="Li Z."/>
            <person name="Crits-Christoph A."/>
            <person name="Burstein D."/>
            <person name="Anantharaman K."/>
            <person name="Lane K.R."/>
            <person name="Thomas B.C."/>
            <person name="Pan C."/>
            <person name="Northen T.R."/>
            <person name="Banfield J.F."/>
        </authorList>
    </citation>
    <scope>NUCLEOTIDE SEQUENCE [LARGE SCALE GENOMIC DNA]</scope>
    <source>
        <strain evidence="11">WS_6</strain>
    </source>
</reference>
<evidence type="ECO:0000256" key="3">
    <source>
        <dbReference type="ARBA" id="ARBA00022475"/>
    </source>
</evidence>
<dbReference type="GO" id="GO:0015192">
    <property type="term" value="F:L-phenylalanine transmembrane transporter activity"/>
    <property type="evidence" value="ECO:0007669"/>
    <property type="project" value="TreeGrafter"/>
</dbReference>
<dbReference type="GO" id="GO:0005886">
    <property type="term" value="C:plasma membrane"/>
    <property type="evidence" value="ECO:0007669"/>
    <property type="project" value="UniProtKB-SubCell"/>
</dbReference>
<dbReference type="GO" id="GO:0005304">
    <property type="term" value="F:L-valine transmembrane transporter activity"/>
    <property type="evidence" value="ECO:0007669"/>
    <property type="project" value="TreeGrafter"/>
</dbReference>
<feature type="transmembrane region" description="Helical" evidence="10">
    <location>
        <begin position="276"/>
        <end position="295"/>
    </location>
</feature>
<comment type="similarity">
    <text evidence="9">Belongs to the binding-protein-dependent transport system permease family. LivHM subfamily.</text>
</comment>
<dbReference type="AlphaFoldDB" id="A0A538T7Q9"/>
<keyword evidence="2" id="KW-0813">Transport</keyword>
<dbReference type="GO" id="GO:0015190">
    <property type="term" value="F:L-leucine transmembrane transporter activity"/>
    <property type="evidence" value="ECO:0007669"/>
    <property type="project" value="TreeGrafter"/>
</dbReference>
<feature type="transmembrane region" description="Helical" evidence="10">
    <location>
        <begin position="198"/>
        <end position="217"/>
    </location>
</feature>
<evidence type="ECO:0000313" key="12">
    <source>
        <dbReference type="Proteomes" id="UP000316852"/>
    </source>
</evidence>
<evidence type="ECO:0000256" key="9">
    <source>
        <dbReference type="ARBA" id="ARBA00037998"/>
    </source>
</evidence>